<gene>
    <name evidence="1" type="ORF">PHYPA_011241</name>
</gene>
<evidence type="ECO:0000313" key="1">
    <source>
        <dbReference type="EMBL" id="PNR49345.1"/>
    </source>
</evidence>
<dbReference type="Gramene" id="Pp3c8_6710V3.2">
    <property type="protein sequence ID" value="PAC:32964760.CDS.1"/>
    <property type="gene ID" value="Pp3c8_6710"/>
</dbReference>
<evidence type="ECO:0000313" key="2">
    <source>
        <dbReference type="EnsemblPlants" id="PAC:32964759.CDS.1"/>
    </source>
</evidence>
<dbReference type="Proteomes" id="UP000006727">
    <property type="component" value="Chromosome 8"/>
</dbReference>
<keyword evidence="3" id="KW-1185">Reference proteome</keyword>
<accession>A0A2K1K6E3</accession>
<evidence type="ECO:0000313" key="3">
    <source>
        <dbReference type="Proteomes" id="UP000006727"/>
    </source>
</evidence>
<reference evidence="1 3" key="2">
    <citation type="journal article" date="2018" name="Plant J.">
        <title>The Physcomitrella patens chromosome-scale assembly reveals moss genome structure and evolution.</title>
        <authorList>
            <person name="Lang D."/>
            <person name="Ullrich K.K."/>
            <person name="Murat F."/>
            <person name="Fuchs J."/>
            <person name="Jenkins J."/>
            <person name="Haas F.B."/>
            <person name="Piednoel M."/>
            <person name="Gundlach H."/>
            <person name="Van Bel M."/>
            <person name="Meyberg R."/>
            <person name="Vives C."/>
            <person name="Morata J."/>
            <person name="Symeonidi A."/>
            <person name="Hiss M."/>
            <person name="Muchero W."/>
            <person name="Kamisugi Y."/>
            <person name="Saleh O."/>
            <person name="Blanc G."/>
            <person name="Decker E.L."/>
            <person name="van Gessel N."/>
            <person name="Grimwood J."/>
            <person name="Hayes R.D."/>
            <person name="Graham S.W."/>
            <person name="Gunter L.E."/>
            <person name="McDaniel S.F."/>
            <person name="Hoernstein S.N.W."/>
            <person name="Larsson A."/>
            <person name="Li F.W."/>
            <person name="Perroud P.F."/>
            <person name="Phillips J."/>
            <person name="Ranjan P."/>
            <person name="Rokshar D.S."/>
            <person name="Rothfels C.J."/>
            <person name="Schneider L."/>
            <person name="Shu S."/>
            <person name="Stevenson D.W."/>
            <person name="Thummler F."/>
            <person name="Tillich M."/>
            <person name="Villarreal Aguilar J.C."/>
            <person name="Widiez T."/>
            <person name="Wong G.K."/>
            <person name="Wymore A."/>
            <person name="Zhang Y."/>
            <person name="Zimmer A.D."/>
            <person name="Quatrano R.S."/>
            <person name="Mayer K.F.X."/>
            <person name="Goodstein D."/>
            <person name="Casacuberta J.M."/>
            <person name="Vandepoele K."/>
            <person name="Reski R."/>
            <person name="Cuming A.C."/>
            <person name="Tuskan G.A."/>
            <person name="Maumus F."/>
            <person name="Salse J."/>
            <person name="Schmutz J."/>
            <person name="Rensing S.A."/>
        </authorList>
    </citation>
    <scope>NUCLEOTIDE SEQUENCE [LARGE SCALE GENOMIC DNA]</scope>
    <source>
        <strain evidence="2 3">cv. Gransden 2004</strain>
    </source>
</reference>
<dbReference type="EnsemblPlants" id="Pp3c8_6710V3.2">
    <property type="protein sequence ID" value="PAC:32964760.CDS.1"/>
    <property type="gene ID" value="Pp3c8_6710"/>
</dbReference>
<protein>
    <submittedName>
        <fullName evidence="1 2">Uncharacterized protein</fullName>
    </submittedName>
</protein>
<dbReference type="AlphaFoldDB" id="A0A2K1K6E3"/>
<proteinExistence type="predicted"/>
<dbReference type="PaxDb" id="3218-PP1S8_85V6.1"/>
<sequence>MREKKYTRNTRYADLQRRIAISPNHPFLVLAVLCSDTTWIGAILQKIKKVALKSCLVQ</sequence>
<reference evidence="1 3" key="1">
    <citation type="journal article" date="2008" name="Science">
        <title>The Physcomitrella genome reveals evolutionary insights into the conquest of land by plants.</title>
        <authorList>
            <person name="Rensing S."/>
            <person name="Lang D."/>
            <person name="Zimmer A."/>
            <person name="Terry A."/>
            <person name="Salamov A."/>
            <person name="Shapiro H."/>
            <person name="Nishiyama T."/>
            <person name="Perroud P.-F."/>
            <person name="Lindquist E."/>
            <person name="Kamisugi Y."/>
            <person name="Tanahashi T."/>
            <person name="Sakakibara K."/>
            <person name="Fujita T."/>
            <person name="Oishi K."/>
            <person name="Shin-I T."/>
            <person name="Kuroki Y."/>
            <person name="Toyoda A."/>
            <person name="Suzuki Y."/>
            <person name="Hashimoto A."/>
            <person name="Yamaguchi K."/>
            <person name="Sugano A."/>
            <person name="Kohara Y."/>
            <person name="Fujiyama A."/>
            <person name="Anterola A."/>
            <person name="Aoki S."/>
            <person name="Ashton N."/>
            <person name="Barbazuk W.B."/>
            <person name="Barker E."/>
            <person name="Bennetzen J."/>
            <person name="Bezanilla M."/>
            <person name="Blankenship R."/>
            <person name="Cho S.H."/>
            <person name="Dutcher S."/>
            <person name="Estelle M."/>
            <person name="Fawcett J.A."/>
            <person name="Gundlach H."/>
            <person name="Hanada K."/>
            <person name="Heyl A."/>
            <person name="Hicks K.A."/>
            <person name="Hugh J."/>
            <person name="Lohr M."/>
            <person name="Mayer K."/>
            <person name="Melkozernov A."/>
            <person name="Murata T."/>
            <person name="Nelson D."/>
            <person name="Pils B."/>
            <person name="Prigge M."/>
            <person name="Reiss B."/>
            <person name="Renner T."/>
            <person name="Rombauts S."/>
            <person name="Rushton P."/>
            <person name="Sanderfoot A."/>
            <person name="Schween G."/>
            <person name="Shiu S.-H."/>
            <person name="Stueber K."/>
            <person name="Theodoulou F.L."/>
            <person name="Tu H."/>
            <person name="Van de Peer Y."/>
            <person name="Verrier P.J."/>
            <person name="Waters E."/>
            <person name="Wood A."/>
            <person name="Yang L."/>
            <person name="Cove D."/>
            <person name="Cuming A."/>
            <person name="Hasebe M."/>
            <person name="Lucas S."/>
            <person name="Mishler D.B."/>
            <person name="Reski R."/>
            <person name="Grigoriev I."/>
            <person name="Quatrano R.S."/>
            <person name="Boore J.L."/>
        </authorList>
    </citation>
    <scope>NUCLEOTIDE SEQUENCE [LARGE SCALE GENOMIC DNA]</scope>
    <source>
        <strain evidence="2 3">cv. Gransden 2004</strain>
    </source>
</reference>
<dbReference type="EnsemblPlants" id="Pp3c8_6710V3.1">
    <property type="protein sequence ID" value="PAC:32964759.CDS.1"/>
    <property type="gene ID" value="Pp3c8_6710"/>
</dbReference>
<dbReference type="EMBL" id="ABEU02000008">
    <property type="protein sequence ID" value="PNR49345.1"/>
    <property type="molecule type" value="Genomic_DNA"/>
</dbReference>
<dbReference type="InParanoid" id="A0A2K1K6E3"/>
<dbReference type="Gramene" id="Pp3c8_6710V3.1">
    <property type="protein sequence ID" value="PAC:32964759.CDS.1"/>
    <property type="gene ID" value="Pp3c8_6710"/>
</dbReference>
<name>A0A2K1K6E3_PHYPA</name>
<organism evidence="1">
    <name type="scientific">Physcomitrium patens</name>
    <name type="common">Spreading-leaved earth moss</name>
    <name type="synonym">Physcomitrella patens</name>
    <dbReference type="NCBI Taxonomy" id="3218"/>
    <lineage>
        <taxon>Eukaryota</taxon>
        <taxon>Viridiplantae</taxon>
        <taxon>Streptophyta</taxon>
        <taxon>Embryophyta</taxon>
        <taxon>Bryophyta</taxon>
        <taxon>Bryophytina</taxon>
        <taxon>Bryopsida</taxon>
        <taxon>Funariidae</taxon>
        <taxon>Funariales</taxon>
        <taxon>Funariaceae</taxon>
        <taxon>Physcomitrium</taxon>
    </lineage>
</organism>
<reference evidence="2" key="3">
    <citation type="submission" date="2020-12" db="UniProtKB">
        <authorList>
            <consortium name="EnsemblPlants"/>
        </authorList>
    </citation>
    <scope>IDENTIFICATION</scope>
</reference>